<dbReference type="RefSeq" id="WP_290357517.1">
    <property type="nucleotide sequence ID" value="NZ_JAUHHC010000001.1"/>
</dbReference>
<dbReference type="EMBL" id="JAUHHC010000001">
    <property type="protein sequence ID" value="MDN3919209.1"/>
    <property type="molecule type" value="Genomic_DNA"/>
</dbReference>
<comment type="caution">
    <text evidence="1">The sequence shown here is derived from an EMBL/GenBank/DDBJ whole genome shotgun (WGS) entry which is preliminary data.</text>
</comment>
<name>A0ABT8DLB9_9BURK</name>
<gene>
    <name evidence="1" type="ORF">QWJ38_02835</name>
</gene>
<protein>
    <submittedName>
        <fullName evidence="1">PIN domain-containing protein</fullName>
    </submittedName>
</protein>
<sequence length="146" mass="15353">MSRRSKKGGASAPRVVLDTGLLLHALLLGDDKARRLRQAWQGGACRPLIAAATAQLLMRALACPALKLNAAQQQELLADFLPYAEVVADPAPRSRGQASASLQLAVSTAARAEQLVSDCGRTRGAFSRLGAVPCGLLCSEEFLTSL</sequence>
<keyword evidence="2" id="KW-1185">Reference proteome</keyword>
<evidence type="ECO:0000313" key="1">
    <source>
        <dbReference type="EMBL" id="MDN3919209.1"/>
    </source>
</evidence>
<dbReference type="Proteomes" id="UP001228044">
    <property type="component" value="Unassembled WGS sequence"/>
</dbReference>
<accession>A0ABT8DLB9</accession>
<proteinExistence type="predicted"/>
<reference evidence="1 2" key="1">
    <citation type="submission" date="2023-06" db="EMBL/GenBank/DDBJ databases">
        <title>Pelomonas sp. PFR6 16S ribosomal RNA gene Genome sequencing and assembly.</title>
        <authorList>
            <person name="Woo H."/>
        </authorList>
    </citation>
    <scope>NUCLEOTIDE SEQUENCE [LARGE SCALE GENOMIC DNA]</scope>
    <source>
        <strain evidence="1 2">PFR6</strain>
    </source>
</reference>
<organism evidence="1 2">
    <name type="scientific">Roseateles violae</name>
    <dbReference type="NCBI Taxonomy" id="3058042"/>
    <lineage>
        <taxon>Bacteria</taxon>
        <taxon>Pseudomonadati</taxon>
        <taxon>Pseudomonadota</taxon>
        <taxon>Betaproteobacteria</taxon>
        <taxon>Burkholderiales</taxon>
        <taxon>Sphaerotilaceae</taxon>
        <taxon>Roseateles</taxon>
    </lineage>
</organism>
<evidence type="ECO:0000313" key="2">
    <source>
        <dbReference type="Proteomes" id="UP001228044"/>
    </source>
</evidence>